<dbReference type="Gene3D" id="3.40.50.2000">
    <property type="entry name" value="Glycogen Phosphorylase B"/>
    <property type="match status" value="1"/>
</dbReference>
<dbReference type="PANTHER" id="PTHR12154:SF4">
    <property type="entry name" value="UDP-N-ACETYLGLUCOSAMINE TRANSFERASE SUBUNIT ALG14 HOMOLOG"/>
    <property type="match status" value="1"/>
</dbReference>
<dbReference type="EMBL" id="AP018216">
    <property type="protein sequence ID" value="BAY67912.1"/>
    <property type="molecule type" value="Genomic_DNA"/>
</dbReference>
<name>A0A1Z4KG15_ANAVA</name>
<sequence length="151" mass="17007">MKVLLICSSGGHFKGLQQLQPFWENHERVWVTFKTATTQAALTEEKVYWAYSPTNRNLPNLFRNLLLAFQVISKTKPDLILSTGAGVAVPFLILGKLFGSQTVFVESVTRITTLSLSARLVLPFLSVLYVQWPQLQTLYPQAELIVPQESL</sequence>
<dbReference type="Proteomes" id="UP000217507">
    <property type="component" value="Chromosome"/>
</dbReference>
<accession>A0A1Z4KG15</accession>
<evidence type="ECO:0000256" key="5">
    <source>
        <dbReference type="ARBA" id="ARBA00023136"/>
    </source>
</evidence>
<evidence type="ECO:0000256" key="2">
    <source>
        <dbReference type="ARBA" id="ARBA00022692"/>
    </source>
</evidence>
<dbReference type="GO" id="GO:0006488">
    <property type="term" value="P:dolichol-linked oligosaccharide biosynthetic process"/>
    <property type="evidence" value="ECO:0007669"/>
    <property type="project" value="InterPro"/>
</dbReference>
<proteinExistence type="predicted"/>
<dbReference type="Pfam" id="PF08660">
    <property type="entry name" value="Alg14"/>
    <property type="match status" value="1"/>
</dbReference>
<protein>
    <submittedName>
        <fullName evidence="6">Glucosyltransferase</fullName>
    </submittedName>
</protein>
<reference evidence="6 7" key="1">
    <citation type="submission" date="2017-06" db="EMBL/GenBank/DDBJ databases">
        <title>Genome sequencing of cyanobaciteial culture collection at National Institute for Environmental Studies (NIES).</title>
        <authorList>
            <person name="Hirose Y."/>
            <person name="Shimura Y."/>
            <person name="Fujisawa T."/>
            <person name="Nakamura Y."/>
            <person name="Kawachi M."/>
        </authorList>
    </citation>
    <scope>NUCLEOTIDE SEQUENCE [LARGE SCALE GENOMIC DNA]</scope>
    <source>
        <strain evidence="6 7">NIES-23</strain>
    </source>
</reference>
<evidence type="ECO:0000256" key="4">
    <source>
        <dbReference type="ARBA" id="ARBA00022989"/>
    </source>
</evidence>
<keyword evidence="2" id="KW-0812">Transmembrane</keyword>
<organism evidence="6 7">
    <name type="scientific">Trichormus variabilis NIES-23</name>
    <dbReference type="NCBI Taxonomy" id="1973479"/>
    <lineage>
        <taxon>Bacteria</taxon>
        <taxon>Bacillati</taxon>
        <taxon>Cyanobacteriota</taxon>
        <taxon>Cyanophyceae</taxon>
        <taxon>Nostocales</taxon>
        <taxon>Nostocaceae</taxon>
        <taxon>Trichormus</taxon>
    </lineage>
</organism>
<evidence type="ECO:0000256" key="3">
    <source>
        <dbReference type="ARBA" id="ARBA00022824"/>
    </source>
</evidence>
<gene>
    <name evidence="6" type="ORF">NIES23_06940</name>
</gene>
<evidence type="ECO:0000313" key="6">
    <source>
        <dbReference type="EMBL" id="BAY67912.1"/>
    </source>
</evidence>
<dbReference type="NCBIfam" id="NF041549">
    <property type="entry name" value="PssD"/>
    <property type="match status" value="1"/>
</dbReference>
<dbReference type="AlphaFoldDB" id="A0A1Z4KG15"/>
<keyword evidence="4" id="KW-1133">Transmembrane helix</keyword>
<keyword evidence="3" id="KW-0256">Endoplasmic reticulum</keyword>
<evidence type="ECO:0000313" key="7">
    <source>
        <dbReference type="Proteomes" id="UP000217507"/>
    </source>
</evidence>
<dbReference type="SUPFAM" id="SSF53756">
    <property type="entry name" value="UDP-Glycosyltransferase/glycogen phosphorylase"/>
    <property type="match status" value="1"/>
</dbReference>
<dbReference type="GO" id="GO:0004577">
    <property type="term" value="F:N-acetylglucosaminyldiphosphodolichol N-acetylglucosaminyltransferase activity"/>
    <property type="evidence" value="ECO:0007669"/>
    <property type="project" value="TreeGrafter"/>
</dbReference>
<evidence type="ECO:0000256" key="1">
    <source>
        <dbReference type="ARBA" id="ARBA00004389"/>
    </source>
</evidence>
<keyword evidence="5" id="KW-0472">Membrane</keyword>
<comment type="subcellular location">
    <subcellularLocation>
        <location evidence="1">Endoplasmic reticulum membrane</location>
        <topology evidence="1">Single-pass membrane protein</topology>
    </subcellularLocation>
</comment>
<keyword evidence="6" id="KW-0808">Transferase</keyword>
<dbReference type="PANTHER" id="PTHR12154">
    <property type="entry name" value="GLYCOSYL TRANSFERASE-RELATED"/>
    <property type="match status" value="1"/>
</dbReference>
<dbReference type="InterPro" id="IPR013969">
    <property type="entry name" value="Oligosacch_biosynth_Alg14"/>
</dbReference>